<dbReference type="AlphaFoldDB" id="B3EDB1"/>
<dbReference type="KEGG" id="cli:Clim_1481"/>
<evidence type="ECO:0000313" key="1">
    <source>
        <dbReference type="EMBL" id="ACD90536.1"/>
    </source>
</evidence>
<dbReference type="OrthoDB" id="662471at2"/>
<sequence length="161" mass="18456">MKIEFKIVLVEQGRGGALYSVHYMGEEATELDKFLECKKVTSCEDFEPLTARLNDMVDYLGFRSQYFKIEEGSYHDSITALHYDNGPLRLYCLRRSSVLLIAGYGGPKYTRTYQENQVLNDTVNKLKIIDELLDKRQKTGEISINNHTGTLEGNLIFTLDD</sequence>
<proteinExistence type="predicted"/>
<reference evidence="1 2" key="1">
    <citation type="submission" date="2008-05" db="EMBL/GenBank/DDBJ databases">
        <title>Complete sequence of Chlorobium limicola DSM 245.</title>
        <authorList>
            <consortium name="US DOE Joint Genome Institute"/>
            <person name="Lucas S."/>
            <person name="Copeland A."/>
            <person name="Lapidus A."/>
            <person name="Glavina del Rio T."/>
            <person name="Dalin E."/>
            <person name="Tice H."/>
            <person name="Bruce D."/>
            <person name="Goodwin L."/>
            <person name="Pitluck S."/>
            <person name="Schmutz J."/>
            <person name="Larimer F."/>
            <person name="Land M."/>
            <person name="Hauser L."/>
            <person name="Kyrpides N."/>
            <person name="Ovchinnikova G."/>
            <person name="Zhao F."/>
            <person name="Li T."/>
            <person name="Liu Z."/>
            <person name="Overmann J."/>
            <person name="Bryant D.A."/>
            <person name="Richardson P."/>
        </authorList>
    </citation>
    <scope>NUCLEOTIDE SEQUENCE [LARGE SCALE GENOMIC DNA]</scope>
    <source>
        <strain evidence="2">DSM 245 / NBRC 103803 / 6330</strain>
    </source>
</reference>
<evidence type="ECO:0000313" key="2">
    <source>
        <dbReference type="Proteomes" id="UP000008841"/>
    </source>
</evidence>
<organism evidence="1 2">
    <name type="scientific">Chlorobium limicola (strain DSM 245 / NBRC 103803 / 6330)</name>
    <dbReference type="NCBI Taxonomy" id="290315"/>
    <lineage>
        <taxon>Bacteria</taxon>
        <taxon>Pseudomonadati</taxon>
        <taxon>Chlorobiota</taxon>
        <taxon>Chlorobiia</taxon>
        <taxon>Chlorobiales</taxon>
        <taxon>Chlorobiaceae</taxon>
        <taxon>Chlorobium/Pelodictyon group</taxon>
        <taxon>Chlorobium</taxon>
    </lineage>
</organism>
<accession>B3EDB1</accession>
<dbReference type="eggNOG" id="ENOG50337S9">
    <property type="taxonomic scope" value="Bacteria"/>
</dbReference>
<dbReference type="HOGENOM" id="CLU_137213_0_0_10"/>
<dbReference type="STRING" id="290315.Clim_1481"/>
<protein>
    <submittedName>
        <fullName evidence="1">Uncharacterized protein</fullName>
    </submittedName>
</protein>
<name>B3EDB1_CHLL2</name>
<dbReference type="RefSeq" id="WP_012466413.1">
    <property type="nucleotide sequence ID" value="NC_010803.1"/>
</dbReference>
<dbReference type="EMBL" id="CP001097">
    <property type="protein sequence ID" value="ACD90536.1"/>
    <property type="molecule type" value="Genomic_DNA"/>
</dbReference>
<gene>
    <name evidence="1" type="ordered locus">Clim_1481</name>
</gene>
<dbReference type="Proteomes" id="UP000008841">
    <property type="component" value="Chromosome"/>
</dbReference>